<dbReference type="InterPro" id="IPR015425">
    <property type="entry name" value="FH2_Formin"/>
</dbReference>
<feature type="chain" id="PRO_5025636941" description="Formin-like protein" evidence="5">
    <location>
        <begin position="26"/>
        <end position="917"/>
    </location>
</feature>
<organism evidence="7 8">
    <name type="scientific">Hibiscus syriacus</name>
    <name type="common">Rose of Sharon</name>
    <dbReference type="NCBI Taxonomy" id="106335"/>
    <lineage>
        <taxon>Eukaryota</taxon>
        <taxon>Viridiplantae</taxon>
        <taxon>Streptophyta</taxon>
        <taxon>Embryophyta</taxon>
        <taxon>Tracheophyta</taxon>
        <taxon>Spermatophyta</taxon>
        <taxon>Magnoliopsida</taxon>
        <taxon>eudicotyledons</taxon>
        <taxon>Gunneridae</taxon>
        <taxon>Pentapetalae</taxon>
        <taxon>rosids</taxon>
        <taxon>malvids</taxon>
        <taxon>Malvales</taxon>
        <taxon>Malvaceae</taxon>
        <taxon>Malvoideae</taxon>
        <taxon>Hibiscus</taxon>
    </lineage>
</organism>
<dbReference type="SUPFAM" id="SSF101447">
    <property type="entry name" value="Formin homology 2 domain (FH2 domain)"/>
    <property type="match status" value="1"/>
</dbReference>
<comment type="similarity">
    <text evidence="1">Belongs to the formin-like family. Class-I subfamily.</text>
</comment>
<dbReference type="PROSITE" id="PS51444">
    <property type="entry name" value="FH2"/>
    <property type="match status" value="1"/>
</dbReference>
<feature type="compositionally biased region" description="Pro residues" evidence="3">
    <location>
        <begin position="47"/>
        <end position="73"/>
    </location>
</feature>
<feature type="compositionally biased region" description="Basic and acidic residues" evidence="3">
    <location>
        <begin position="448"/>
        <end position="480"/>
    </location>
</feature>
<feature type="region of interest" description="Disordered" evidence="3">
    <location>
        <begin position="181"/>
        <end position="480"/>
    </location>
</feature>
<keyword evidence="4" id="KW-1133">Transmembrane helix</keyword>
<dbReference type="SMART" id="SM00498">
    <property type="entry name" value="FH2"/>
    <property type="match status" value="1"/>
</dbReference>
<evidence type="ECO:0000256" key="1">
    <source>
        <dbReference type="ARBA" id="ARBA00025793"/>
    </source>
</evidence>
<feature type="compositionally biased region" description="Polar residues" evidence="3">
    <location>
        <begin position="253"/>
        <end position="265"/>
    </location>
</feature>
<comment type="caution">
    <text evidence="7">The sequence shown here is derived from an EMBL/GenBank/DDBJ whole genome shotgun (WGS) entry which is preliminary data.</text>
</comment>
<feature type="compositionally biased region" description="Polar residues" evidence="3">
    <location>
        <begin position="272"/>
        <end position="292"/>
    </location>
</feature>
<dbReference type="Pfam" id="PF02181">
    <property type="entry name" value="FH2"/>
    <property type="match status" value="1"/>
</dbReference>
<dbReference type="EMBL" id="VEPZ02001024">
    <property type="protein sequence ID" value="KAE8701175.1"/>
    <property type="molecule type" value="Genomic_DNA"/>
</dbReference>
<keyword evidence="4" id="KW-0812">Transmembrane</keyword>
<gene>
    <name evidence="7" type="ORF">F3Y22_tig00110548pilonHSYRG00443</name>
</gene>
<feature type="signal peptide" evidence="5">
    <location>
        <begin position="1"/>
        <end position="25"/>
    </location>
</feature>
<evidence type="ECO:0000256" key="4">
    <source>
        <dbReference type="SAM" id="Phobius"/>
    </source>
</evidence>
<keyword evidence="5" id="KW-0732">Signal</keyword>
<dbReference type="AlphaFoldDB" id="A0A6A3ADC3"/>
<feature type="compositionally biased region" description="Polar residues" evidence="3">
    <location>
        <begin position="436"/>
        <end position="447"/>
    </location>
</feature>
<dbReference type="InterPro" id="IPR042201">
    <property type="entry name" value="FH2_Formin_sf"/>
</dbReference>
<dbReference type="GO" id="GO:0045010">
    <property type="term" value="P:actin nucleation"/>
    <property type="evidence" value="ECO:0007669"/>
    <property type="project" value="InterPro"/>
</dbReference>
<reference evidence="7" key="1">
    <citation type="submission" date="2019-09" db="EMBL/GenBank/DDBJ databases">
        <title>Draft genome information of white flower Hibiscus syriacus.</title>
        <authorList>
            <person name="Kim Y.-M."/>
        </authorList>
    </citation>
    <scope>NUCLEOTIDE SEQUENCE [LARGE SCALE GENOMIC DNA]</scope>
    <source>
        <strain evidence="7">YM2019G1</strain>
    </source>
</reference>
<dbReference type="PANTHER" id="PTHR23213">
    <property type="entry name" value="FORMIN-RELATED"/>
    <property type="match status" value="1"/>
</dbReference>
<sequence>MTPPSHLVFFLFLLSFSSSPSQVSSYVIQDFIIYRRILHQPLFPAGTAPPPGNDNSIPPPSPEAPVFPDPSQPFFPEVPSGQRYPDQNQQITPPAAPANGSIPIPTATQPSKPAKTVAIAISVGIVTLGMLSGLAFFLYRHWAKHPGEIQKLVGGNSERLREDSRVPPSSFLYIGTVEPSRRSVSEANDGANVSPYHKLNPGKRSDRYRPSPELQPLPPLAKPPTLENASPTAMSSSSSSSYEESQGIGFYTPQDSMINNEQSYHTPVARSVSGNLVTPTSNEMNGNANSGPRSKRTSPKTRVLASSPEMNHVIIPSIKQRRQQPSPPPPALPSLPLQQSEGLAAELYETQGITRAKRAKFSTPPPPPNMTLLRSIISRPSPQRTKAPPPPPPPPPLPPPPPPPAAAIVPSRPRTIRPLESNASPKPSQVLKKQESSTPSPKTSAGTENRKSVEEVDRKGANSSEKTDGDDMDSAKPKLKPLHWDKVRATSERATVWDQLKSSSFQLNEDMMETLFGCNSKNSVPKEPIRRSVLPPVELENRVLNTKKSQNIAILLRALSVTRDEVPEALLDGNPESLGAELLETLVKMAPTKEEETKLVEYSGDISKLGSAESFLKTVLDIPFAFKRIEAMLYRANFDAEVKYLRKSFQTLEEASEELKNSRLFLKLLEAVLRTGNRMNDGTNRGDAKAFKLDTLLKLVDIKGTDGKTTLLHFVVQEIIRSEGAGTNSTNGNPENVLLSNIKEEDFRKQGLQVVAGLSRELDNVKKAAGMDSDVLSSYVSKLEMGLEKVRLILQYEKPDMQGNFFNSMRMFLKEAEEEISKIKADERKALLQVKEVTEYFHGNAAKEETHPFRIFMIVRDFLSILDHVCKEVRQMQDTIMVGSARSFRISAAASLPVLSRYNVRQDGSSDDESSSP</sequence>
<dbReference type="OrthoDB" id="1668162at2759"/>
<proteinExistence type="inferred from homology"/>
<dbReference type="Gene3D" id="1.20.58.2220">
    <property type="entry name" value="Formin, FH2 domain"/>
    <property type="match status" value="1"/>
</dbReference>
<dbReference type="PANTHER" id="PTHR23213:SF338">
    <property type="entry name" value="FORMIN-LIKE PROTEIN 6"/>
    <property type="match status" value="1"/>
</dbReference>
<dbReference type="Proteomes" id="UP000436088">
    <property type="component" value="Unassembled WGS sequence"/>
</dbReference>
<protein>
    <recommendedName>
        <fullName evidence="2">Formin-like protein</fullName>
    </recommendedName>
</protein>
<keyword evidence="8" id="KW-1185">Reference proteome</keyword>
<feature type="transmembrane region" description="Helical" evidence="4">
    <location>
        <begin position="117"/>
        <end position="139"/>
    </location>
</feature>
<accession>A0A6A3ADC3</accession>
<keyword evidence="4" id="KW-0472">Membrane</keyword>
<dbReference type="InterPro" id="IPR027643">
    <property type="entry name" value="Formin-like_plant"/>
</dbReference>
<evidence type="ECO:0000259" key="6">
    <source>
        <dbReference type="PROSITE" id="PS51444"/>
    </source>
</evidence>
<evidence type="ECO:0000313" key="8">
    <source>
        <dbReference type="Proteomes" id="UP000436088"/>
    </source>
</evidence>
<feature type="domain" description="FH2" evidence="6">
    <location>
        <begin position="469"/>
        <end position="892"/>
    </location>
</feature>
<feature type="region of interest" description="Disordered" evidence="3">
    <location>
        <begin position="45"/>
        <end position="110"/>
    </location>
</feature>
<evidence type="ECO:0000313" key="7">
    <source>
        <dbReference type="EMBL" id="KAE8701175.1"/>
    </source>
</evidence>
<dbReference type="GO" id="GO:0051015">
    <property type="term" value="F:actin filament binding"/>
    <property type="evidence" value="ECO:0007669"/>
    <property type="project" value="InterPro"/>
</dbReference>
<evidence type="ECO:0000256" key="5">
    <source>
        <dbReference type="SAM" id="SignalP"/>
    </source>
</evidence>
<evidence type="ECO:0000256" key="3">
    <source>
        <dbReference type="SAM" id="MobiDB-lite"/>
    </source>
</evidence>
<name>A0A6A3ADC3_HIBSY</name>
<feature type="compositionally biased region" description="Pro residues" evidence="3">
    <location>
        <begin position="387"/>
        <end position="405"/>
    </location>
</feature>
<feature type="compositionally biased region" description="Pro residues" evidence="3">
    <location>
        <begin position="213"/>
        <end position="222"/>
    </location>
</feature>
<evidence type="ECO:0000256" key="2">
    <source>
        <dbReference type="RuleBase" id="RU361260"/>
    </source>
</evidence>